<dbReference type="PROSITE" id="PS51462">
    <property type="entry name" value="NUDIX"/>
    <property type="match status" value="1"/>
</dbReference>
<dbReference type="GO" id="GO:0016853">
    <property type="term" value="F:isomerase activity"/>
    <property type="evidence" value="ECO:0007669"/>
    <property type="project" value="UniProtKB-KW"/>
</dbReference>
<dbReference type="PANTHER" id="PTHR43046">
    <property type="entry name" value="GDP-MANNOSE MANNOSYL HYDROLASE"/>
    <property type="match status" value="1"/>
</dbReference>
<dbReference type="Gene3D" id="3.90.79.10">
    <property type="entry name" value="Nucleoside Triphosphate Pyrophosphohydrolase"/>
    <property type="match status" value="1"/>
</dbReference>
<gene>
    <name evidence="4" type="ORF">SAMEA4412665_00673</name>
</gene>
<feature type="domain" description="Nudix hydrolase" evidence="3">
    <location>
        <begin position="1"/>
        <end position="131"/>
    </location>
</feature>
<dbReference type="Pfam" id="PF00293">
    <property type="entry name" value="NUDIX"/>
    <property type="match status" value="1"/>
</dbReference>
<keyword evidence="2" id="KW-0378">Hydrolase</keyword>
<dbReference type="SUPFAM" id="SSF55811">
    <property type="entry name" value="Nudix"/>
    <property type="match status" value="1"/>
</dbReference>
<reference evidence="4 5" key="1">
    <citation type="submission" date="2017-06" db="EMBL/GenBank/DDBJ databases">
        <authorList>
            <consortium name="Pathogen Informatics"/>
        </authorList>
    </citation>
    <scope>NUCLEOTIDE SEQUENCE [LARGE SCALE GENOMIC DNA]</scope>
    <source>
        <strain evidence="4 5">NCTC11865</strain>
    </source>
</reference>
<evidence type="ECO:0000313" key="5">
    <source>
        <dbReference type="Proteomes" id="UP000215332"/>
    </source>
</evidence>
<dbReference type="KEGG" id="cgrn:4412665_00673"/>
<dbReference type="eggNOG" id="COG0494">
    <property type="taxonomic scope" value="Bacteria"/>
</dbReference>
<protein>
    <submittedName>
        <fullName evidence="4">Isopentenyl-diphosphate delta-isomerase</fullName>
    </submittedName>
</protein>
<name>A0A239WDT8_9ACTN</name>
<evidence type="ECO:0000313" key="4">
    <source>
        <dbReference type="EMBL" id="SNV31784.1"/>
    </source>
</evidence>
<comment type="cofactor">
    <cofactor evidence="1">
        <name>Mg(2+)</name>
        <dbReference type="ChEBI" id="CHEBI:18420"/>
    </cofactor>
</comment>
<accession>A0A239WDT8</accession>
<dbReference type="GO" id="GO:0016787">
    <property type="term" value="F:hydrolase activity"/>
    <property type="evidence" value="ECO:0007669"/>
    <property type="project" value="UniProtKB-KW"/>
</dbReference>
<evidence type="ECO:0000256" key="1">
    <source>
        <dbReference type="ARBA" id="ARBA00001946"/>
    </source>
</evidence>
<dbReference type="PANTHER" id="PTHR43046:SF16">
    <property type="entry name" value="ADP-RIBOSE PYROPHOSPHATASE YJHB-RELATED"/>
    <property type="match status" value="1"/>
</dbReference>
<dbReference type="EMBL" id="LT906441">
    <property type="protein sequence ID" value="SNV31784.1"/>
    <property type="molecule type" value="Genomic_DNA"/>
</dbReference>
<dbReference type="CDD" id="cd04690">
    <property type="entry name" value="NUDIX_Hydrolase"/>
    <property type="match status" value="1"/>
</dbReference>
<organism evidence="4 5">
    <name type="scientific">Cutibacterium granulosum</name>
    <dbReference type="NCBI Taxonomy" id="33011"/>
    <lineage>
        <taxon>Bacteria</taxon>
        <taxon>Bacillati</taxon>
        <taxon>Actinomycetota</taxon>
        <taxon>Actinomycetes</taxon>
        <taxon>Propionibacteriales</taxon>
        <taxon>Propionibacteriaceae</taxon>
        <taxon>Cutibacterium</taxon>
    </lineage>
</organism>
<evidence type="ECO:0000259" key="3">
    <source>
        <dbReference type="PROSITE" id="PS51462"/>
    </source>
</evidence>
<dbReference type="InterPro" id="IPR015797">
    <property type="entry name" value="NUDIX_hydrolase-like_dom_sf"/>
</dbReference>
<proteinExistence type="predicted"/>
<dbReference type="Proteomes" id="UP000215332">
    <property type="component" value="Chromosome 1"/>
</dbReference>
<sequence>MILDLSAVCLMRNGCCLNVRKTGTDHFILPGGKIEPGETARAAAVREVAEELRFQLDPSLLQPLGTFQADAANGDAEGISCTVFLRDWDPSWPHPEPDHEIAEYEWTPLATAANDPRQAPLLVHRVIPALRSRGLV</sequence>
<dbReference type="InterPro" id="IPR000086">
    <property type="entry name" value="NUDIX_hydrolase_dom"/>
</dbReference>
<keyword evidence="4" id="KW-0413">Isomerase</keyword>
<dbReference type="AlphaFoldDB" id="A0A239WDT8"/>
<evidence type="ECO:0000256" key="2">
    <source>
        <dbReference type="ARBA" id="ARBA00022801"/>
    </source>
</evidence>